<dbReference type="InterPro" id="IPR001680">
    <property type="entry name" value="WD40_rpt"/>
</dbReference>
<evidence type="ECO:0000313" key="8">
    <source>
        <dbReference type="Proteomes" id="UP000023152"/>
    </source>
</evidence>
<protein>
    <submittedName>
        <fullName evidence="7">Guanine nucleotide-binding protein beta subunit</fullName>
    </submittedName>
</protein>
<evidence type="ECO:0000256" key="5">
    <source>
        <dbReference type="PROSITE-ProRule" id="PRU00221"/>
    </source>
</evidence>
<gene>
    <name evidence="7" type="ORF">RFI_21334</name>
</gene>
<keyword evidence="2 5" id="KW-0853">WD repeat</keyword>
<keyword evidence="8" id="KW-1185">Reference proteome</keyword>
<dbReference type="Proteomes" id="UP000023152">
    <property type="component" value="Unassembled WGS sequence"/>
</dbReference>
<comment type="similarity">
    <text evidence="1">Belongs to the WD repeat G protein beta family.</text>
</comment>
<evidence type="ECO:0000256" key="6">
    <source>
        <dbReference type="SAM" id="MobiDB-lite"/>
    </source>
</evidence>
<feature type="repeat" description="WD" evidence="5">
    <location>
        <begin position="72"/>
        <end position="102"/>
    </location>
</feature>
<dbReference type="SMART" id="SM00320">
    <property type="entry name" value="WD40"/>
    <property type="match status" value="1"/>
</dbReference>
<evidence type="ECO:0000256" key="3">
    <source>
        <dbReference type="ARBA" id="ARBA00022737"/>
    </source>
</evidence>
<sequence length="120" mass="13569">MTTLKDLLKADNVSDGSDRDEKYSDCEKDIKALQEKIKEKLAESARTLPKIFDEKTPDKIPLAPPLRERRTLKGHFGKIYGLAWSGDGAHIVSASQDGKIIVCFYVFFKPHVHLEKKRGV</sequence>
<dbReference type="Gene3D" id="2.130.10.10">
    <property type="entry name" value="YVTN repeat-like/Quinoprotein amine dehydrogenase"/>
    <property type="match status" value="1"/>
</dbReference>
<evidence type="ECO:0000256" key="4">
    <source>
        <dbReference type="ARBA" id="ARBA00023224"/>
    </source>
</evidence>
<organism evidence="7 8">
    <name type="scientific">Reticulomyxa filosa</name>
    <dbReference type="NCBI Taxonomy" id="46433"/>
    <lineage>
        <taxon>Eukaryota</taxon>
        <taxon>Sar</taxon>
        <taxon>Rhizaria</taxon>
        <taxon>Retaria</taxon>
        <taxon>Foraminifera</taxon>
        <taxon>Monothalamids</taxon>
        <taxon>Reticulomyxidae</taxon>
        <taxon>Reticulomyxa</taxon>
    </lineage>
</organism>
<keyword evidence="3" id="KW-0677">Repeat</keyword>
<dbReference type="InterPro" id="IPR016346">
    <property type="entry name" value="G-protein_beta_1-5"/>
</dbReference>
<comment type="caution">
    <text evidence="7">The sequence shown here is derived from an EMBL/GenBank/DDBJ whole genome shotgun (WGS) entry which is preliminary data.</text>
</comment>
<dbReference type="GO" id="GO:0007165">
    <property type="term" value="P:signal transduction"/>
    <property type="evidence" value="ECO:0007669"/>
    <property type="project" value="UniProtKB-KW"/>
</dbReference>
<dbReference type="PANTHER" id="PTHR19850">
    <property type="entry name" value="GUANINE NUCLEOTIDE-BINDING PROTEIN BETA G PROTEIN BETA"/>
    <property type="match status" value="1"/>
</dbReference>
<dbReference type="InterPro" id="IPR011047">
    <property type="entry name" value="Quinoprotein_ADH-like_sf"/>
</dbReference>
<dbReference type="OrthoDB" id="10255630at2759"/>
<accession>X6MQU7</accession>
<dbReference type="EMBL" id="ASPP01018627">
    <property type="protein sequence ID" value="ETO16026.1"/>
    <property type="molecule type" value="Genomic_DNA"/>
</dbReference>
<dbReference type="InterPro" id="IPR015943">
    <property type="entry name" value="WD40/YVTN_repeat-like_dom_sf"/>
</dbReference>
<evidence type="ECO:0000256" key="2">
    <source>
        <dbReference type="ARBA" id="ARBA00022574"/>
    </source>
</evidence>
<dbReference type="AlphaFoldDB" id="X6MQU7"/>
<name>X6MQU7_RETFI</name>
<feature type="region of interest" description="Disordered" evidence="6">
    <location>
        <begin position="1"/>
        <end position="22"/>
    </location>
</feature>
<reference evidence="7 8" key="1">
    <citation type="journal article" date="2013" name="Curr. Biol.">
        <title>The Genome of the Foraminiferan Reticulomyxa filosa.</title>
        <authorList>
            <person name="Glockner G."/>
            <person name="Hulsmann N."/>
            <person name="Schleicher M."/>
            <person name="Noegel A.A."/>
            <person name="Eichinger L."/>
            <person name="Gallinger C."/>
            <person name="Pawlowski J."/>
            <person name="Sierra R."/>
            <person name="Euteneuer U."/>
            <person name="Pillet L."/>
            <person name="Moustafa A."/>
            <person name="Platzer M."/>
            <person name="Groth M."/>
            <person name="Szafranski K."/>
            <person name="Schliwa M."/>
        </authorList>
    </citation>
    <scope>NUCLEOTIDE SEQUENCE [LARGE SCALE GENOMIC DNA]</scope>
</reference>
<dbReference type="SUPFAM" id="SSF50998">
    <property type="entry name" value="Quinoprotein alcohol dehydrogenase-like"/>
    <property type="match status" value="1"/>
</dbReference>
<keyword evidence="4" id="KW-0807">Transducer</keyword>
<dbReference type="InterPro" id="IPR001632">
    <property type="entry name" value="WD40_G-protein_beta-like"/>
</dbReference>
<dbReference type="Pfam" id="PF00400">
    <property type="entry name" value="WD40"/>
    <property type="match status" value="1"/>
</dbReference>
<evidence type="ECO:0000256" key="1">
    <source>
        <dbReference type="ARBA" id="ARBA00009768"/>
    </source>
</evidence>
<dbReference type="PROSITE" id="PS50082">
    <property type="entry name" value="WD_REPEATS_2"/>
    <property type="match status" value="1"/>
</dbReference>
<evidence type="ECO:0000313" key="7">
    <source>
        <dbReference type="EMBL" id="ETO16026.1"/>
    </source>
</evidence>
<proteinExistence type="inferred from homology"/>
<dbReference type="PRINTS" id="PR00319">
    <property type="entry name" value="GPROTEINB"/>
</dbReference>